<protein>
    <submittedName>
        <fullName evidence="1">Uncharacterized protein</fullName>
    </submittedName>
</protein>
<dbReference type="Gramene" id="ORUFI05G08720.1">
    <property type="protein sequence ID" value="ORUFI05G08720.1"/>
    <property type="gene ID" value="ORUFI05G08720"/>
</dbReference>
<dbReference type="Proteomes" id="UP000008022">
    <property type="component" value="Unassembled WGS sequence"/>
</dbReference>
<evidence type="ECO:0000313" key="2">
    <source>
        <dbReference type="Proteomes" id="UP000008022"/>
    </source>
</evidence>
<dbReference type="HOGENOM" id="CLU_2594019_0_0_1"/>
<sequence>MDLRLLTQTSKVVSISSDQGIVANQERCSDTCAAGLRLGAIRCFIVIVQNTNRVQVSVVCRANYCLPERIKATDVSTQFI</sequence>
<name>A0A0E0PJA7_ORYRU</name>
<organism evidence="1 2">
    <name type="scientific">Oryza rufipogon</name>
    <name type="common">Brownbeard rice</name>
    <name type="synonym">Asian wild rice</name>
    <dbReference type="NCBI Taxonomy" id="4529"/>
    <lineage>
        <taxon>Eukaryota</taxon>
        <taxon>Viridiplantae</taxon>
        <taxon>Streptophyta</taxon>
        <taxon>Embryophyta</taxon>
        <taxon>Tracheophyta</taxon>
        <taxon>Spermatophyta</taxon>
        <taxon>Magnoliopsida</taxon>
        <taxon>Liliopsida</taxon>
        <taxon>Poales</taxon>
        <taxon>Poaceae</taxon>
        <taxon>BOP clade</taxon>
        <taxon>Oryzoideae</taxon>
        <taxon>Oryzeae</taxon>
        <taxon>Oryzinae</taxon>
        <taxon>Oryza</taxon>
    </lineage>
</organism>
<proteinExistence type="predicted"/>
<evidence type="ECO:0000313" key="1">
    <source>
        <dbReference type="EnsemblPlants" id="ORUFI05G08720.1"/>
    </source>
</evidence>
<dbReference type="AlphaFoldDB" id="A0A0E0PJA7"/>
<reference evidence="1" key="2">
    <citation type="submission" date="2015-06" db="UniProtKB">
        <authorList>
            <consortium name="EnsemblPlants"/>
        </authorList>
    </citation>
    <scope>IDENTIFICATION</scope>
</reference>
<accession>A0A0E0PJA7</accession>
<dbReference type="EnsemblPlants" id="ORUFI05G08720.1">
    <property type="protein sequence ID" value="ORUFI05G08720.1"/>
    <property type="gene ID" value="ORUFI05G08720"/>
</dbReference>
<reference evidence="2" key="1">
    <citation type="submission" date="2013-06" db="EMBL/GenBank/DDBJ databases">
        <authorList>
            <person name="Zhao Q."/>
        </authorList>
    </citation>
    <scope>NUCLEOTIDE SEQUENCE</scope>
    <source>
        <strain evidence="2">cv. W1943</strain>
    </source>
</reference>
<keyword evidence="2" id="KW-1185">Reference proteome</keyword>